<proteinExistence type="predicted"/>
<protein>
    <submittedName>
        <fullName evidence="1">Uncharacterized protein</fullName>
    </submittedName>
</protein>
<sequence>MTMLFHVFSCPRKRQRQSGRWTRERKRGALISGIRRFRARPSHCSRWRWNSDSSSISRQLCLTFRMRRRHPWSTLYSFLISSTRSGYLSQSSVNIGRTAIQKM</sequence>
<evidence type="ECO:0000313" key="1">
    <source>
        <dbReference type="EMBL" id="THD19464.1"/>
    </source>
</evidence>
<reference evidence="1" key="1">
    <citation type="submission" date="2019-03" db="EMBL/GenBank/DDBJ databases">
        <title>Improved annotation for the trematode Fasciola hepatica.</title>
        <authorList>
            <person name="Choi Y.-J."/>
            <person name="Martin J."/>
            <person name="Mitreva M."/>
        </authorList>
    </citation>
    <scope>NUCLEOTIDE SEQUENCE [LARGE SCALE GENOMIC DNA]</scope>
</reference>
<name>A0A4E0QYQ6_FASHE</name>
<accession>A0A4E0QYQ6</accession>
<gene>
    <name evidence="1" type="ORF">D915_009753</name>
</gene>
<evidence type="ECO:0000313" key="2">
    <source>
        <dbReference type="Proteomes" id="UP000230066"/>
    </source>
</evidence>
<dbReference type="EMBL" id="JXXN02006363">
    <property type="protein sequence ID" value="THD19464.1"/>
    <property type="molecule type" value="Genomic_DNA"/>
</dbReference>
<dbReference type="AlphaFoldDB" id="A0A4E0QYQ6"/>
<comment type="caution">
    <text evidence="1">The sequence shown here is derived from an EMBL/GenBank/DDBJ whole genome shotgun (WGS) entry which is preliminary data.</text>
</comment>
<keyword evidence="2" id="KW-1185">Reference proteome</keyword>
<organism evidence="1 2">
    <name type="scientific">Fasciola hepatica</name>
    <name type="common">Liver fluke</name>
    <dbReference type="NCBI Taxonomy" id="6192"/>
    <lineage>
        <taxon>Eukaryota</taxon>
        <taxon>Metazoa</taxon>
        <taxon>Spiralia</taxon>
        <taxon>Lophotrochozoa</taxon>
        <taxon>Platyhelminthes</taxon>
        <taxon>Trematoda</taxon>
        <taxon>Digenea</taxon>
        <taxon>Plagiorchiida</taxon>
        <taxon>Echinostomata</taxon>
        <taxon>Echinostomatoidea</taxon>
        <taxon>Fasciolidae</taxon>
        <taxon>Fasciola</taxon>
    </lineage>
</organism>
<dbReference type="Proteomes" id="UP000230066">
    <property type="component" value="Unassembled WGS sequence"/>
</dbReference>